<dbReference type="EMBL" id="AP019782">
    <property type="protein sequence ID" value="BBL69688.1"/>
    <property type="molecule type" value="Genomic_DNA"/>
</dbReference>
<protein>
    <recommendedName>
        <fullName evidence="3">Mu-like prophage protein gp46</fullName>
    </recommendedName>
</protein>
<keyword evidence="2" id="KW-1185">Reference proteome</keyword>
<dbReference type="RefSeq" id="WP_054774592.1">
    <property type="nucleotide sequence ID" value="NZ_AP019782.1"/>
</dbReference>
<dbReference type="InterPro" id="IPR010877">
    <property type="entry name" value="Phage_Mu_Gp46"/>
</dbReference>
<organism evidence="1 2">
    <name type="scientific">Methylogaea oryzae</name>
    <dbReference type="NCBI Taxonomy" id="1295382"/>
    <lineage>
        <taxon>Bacteria</taxon>
        <taxon>Pseudomonadati</taxon>
        <taxon>Pseudomonadota</taxon>
        <taxon>Gammaproteobacteria</taxon>
        <taxon>Methylococcales</taxon>
        <taxon>Methylococcaceae</taxon>
        <taxon>Methylogaea</taxon>
    </lineage>
</organism>
<dbReference type="AlphaFoldDB" id="A0A8D5AFV0"/>
<evidence type="ECO:0000313" key="1">
    <source>
        <dbReference type="EMBL" id="BBL69688.1"/>
    </source>
</evidence>
<dbReference type="Proteomes" id="UP000824988">
    <property type="component" value="Chromosome"/>
</dbReference>
<reference evidence="1" key="1">
    <citation type="submission" date="2019-06" db="EMBL/GenBank/DDBJ databases">
        <title>Complete genome sequence of Methylogaea oryzae strain JCM16910.</title>
        <authorList>
            <person name="Asakawa S."/>
        </authorList>
    </citation>
    <scope>NUCLEOTIDE SEQUENCE</scope>
    <source>
        <strain evidence="1">E10</strain>
    </source>
</reference>
<gene>
    <name evidence="1" type="ORF">MoryE10_02940</name>
</gene>
<evidence type="ECO:0000313" key="2">
    <source>
        <dbReference type="Proteomes" id="UP000824988"/>
    </source>
</evidence>
<evidence type="ECO:0008006" key="3">
    <source>
        <dbReference type="Google" id="ProtNLM"/>
    </source>
</evidence>
<accession>A0A8D5AFV0</accession>
<dbReference type="Pfam" id="PF07409">
    <property type="entry name" value="GP46"/>
    <property type="match status" value="1"/>
</dbReference>
<proteinExistence type="predicted"/>
<dbReference type="KEGG" id="moz:MoryE10_02940"/>
<name>A0A8D5AFV0_9GAMM</name>
<sequence length="154" mass="17249">MRDFALEQGEYGQWRLAALGVDDTLRSLVIASLFTDRRLIPTDPRPAHVADEILEYSGGCWGDDYPSDGGTPGPQARPRGSLLWTLRRAKQEEETRRLAVLYIDDALRWLIATGRATDVAVDAWWHRPSVLAASIVITQPNGDTWQHDFTMGTT</sequence>